<dbReference type="PANTHER" id="PTHR37610:SF97">
    <property type="entry name" value="RETROTRANSPOSON GAG DOMAIN-CONTAINING PROTEIN"/>
    <property type="match status" value="1"/>
</dbReference>
<dbReference type="Gramene" id="evm.model.04.442">
    <property type="protein sequence ID" value="cds.evm.model.04.442"/>
    <property type="gene ID" value="evm.TU.04.442"/>
</dbReference>
<reference evidence="3" key="2">
    <citation type="submission" date="2021-03" db="UniProtKB">
        <authorList>
            <consortium name="EnsemblPlants"/>
        </authorList>
    </citation>
    <scope>IDENTIFICATION</scope>
</reference>
<evidence type="ECO:0000313" key="3">
    <source>
        <dbReference type="EnsemblPlants" id="cds.evm.model.04.442"/>
    </source>
</evidence>
<dbReference type="Proteomes" id="UP000596661">
    <property type="component" value="Chromosome 4"/>
</dbReference>
<reference evidence="3" key="1">
    <citation type="submission" date="2018-11" db="EMBL/GenBank/DDBJ databases">
        <authorList>
            <person name="Grassa J C."/>
        </authorList>
    </citation>
    <scope>NUCLEOTIDE SEQUENCE [LARGE SCALE GENOMIC DNA]</scope>
</reference>
<feature type="region of interest" description="Disordered" evidence="1">
    <location>
        <begin position="1"/>
        <end position="25"/>
    </location>
</feature>
<proteinExistence type="predicted"/>
<dbReference type="InterPro" id="IPR029472">
    <property type="entry name" value="Copia-like_N"/>
</dbReference>
<keyword evidence="4" id="KW-1185">Reference proteome</keyword>
<dbReference type="Pfam" id="PF14244">
    <property type="entry name" value="Retrotran_gag_3"/>
    <property type="match status" value="1"/>
</dbReference>
<protein>
    <recommendedName>
        <fullName evidence="2">Retrotransposon Copia-like N-terminal domain-containing protein</fullName>
    </recommendedName>
</protein>
<evidence type="ECO:0000256" key="1">
    <source>
        <dbReference type="SAM" id="MobiDB-lite"/>
    </source>
</evidence>
<evidence type="ECO:0000313" key="4">
    <source>
        <dbReference type="Proteomes" id="UP000596661"/>
    </source>
</evidence>
<name>A0A803PHG1_CANSA</name>
<dbReference type="EnsemblPlants" id="evm.model.04.442">
    <property type="protein sequence ID" value="cds.evm.model.04.442"/>
    <property type="gene ID" value="evm.TU.04.442"/>
</dbReference>
<accession>A0A803PHG1</accession>
<dbReference type="AlphaFoldDB" id="A0A803PHG1"/>
<organism evidence="3 4">
    <name type="scientific">Cannabis sativa</name>
    <name type="common">Hemp</name>
    <name type="synonym">Marijuana</name>
    <dbReference type="NCBI Taxonomy" id="3483"/>
    <lineage>
        <taxon>Eukaryota</taxon>
        <taxon>Viridiplantae</taxon>
        <taxon>Streptophyta</taxon>
        <taxon>Embryophyta</taxon>
        <taxon>Tracheophyta</taxon>
        <taxon>Spermatophyta</taxon>
        <taxon>Magnoliopsida</taxon>
        <taxon>eudicotyledons</taxon>
        <taxon>Gunneridae</taxon>
        <taxon>Pentapetalae</taxon>
        <taxon>rosids</taxon>
        <taxon>fabids</taxon>
        <taxon>Rosales</taxon>
        <taxon>Cannabaceae</taxon>
        <taxon>Cannabis</taxon>
    </lineage>
</organism>
<feature type="domain" description="Retrotransposon Copia-like N-terminal" evidence="2">
    <location>
        <begin position="53"/>
        <end position="98"/>
    </location>
</feature>
<dbReference type="EMBL" id="UZAU01000359">
    <property type="status" value="NOT_ANNOTATED_CDS"/>
    <property type="molecule type" value="Genomic_DNA"/>
</dbReference>
<dbReference type="PANTHER" id="PTHR37610">
    <property type="entry name" value="CCHC-TYPE DOMAIN-CONTAINING PROTEIN"/>
    <property type="match status" value="1"/>
</dbReference>
<evidence type="ECO:0000259" key="2">
    <source>
        <dbReference type="Pfam" id="PF14244"/>
    </source>
</evidence>
<sequence length="230" mass="25921">MMGLVDASAAPPPPSKTSVGTLPCSAPPVPGPRLDVIDRPAYEDIRSPYYLSNADHLGLALATPLLTDRNFQPWKRDFKLSIGARNKTPFLEGNLPQPSPTNALYSSWTRCNLKVMSWILHYVSPKIKSCIMYLDSAAEMWSVLNNWFNQGNGPRIFKFNETLTYLHQGDDSVSSYFTKLTAMWDEINQLRPRINCTCVAAILKLKDQIRSNSSDVSYYGNKYTFRSISE</sequence>